<evidence type="ECO:0000313" key="2">
    <source>
        <dbReference type="Proteomes" id="UP000190776"/>
    </source>
</evidence>
<dbReference type="AlphaFoldDB" id="A0A1S8B8D9"/>
<protein>
    <submittedName>
        <fullName evidence="1">Uncharacterized protein</fullName>
    </submittedName>
</protein>
<sequence length="100" mass="11571">EGESRKQQKHQLLGPYKFTHQQLEKEGVIQKSNVPEKQRDTIYINVIPKRLTTSFTMYETDDFADAARYLLVPSSFPYTTRGSCFVGKSRPEEESLGVLW</sequence>
<reference evidence="1 2" key="1">
    <citation type="submission" date="2017-01" db="EMBL/GenBank/DDBJ databases">
        <title>Draft genome sequence of Diplodia seriata F98.1, a fungal species involved in grapevine trunk diseases.</title>
        <authorList>
            <person name="Robert-Siegwald G."/>
            <person name="Vallet J."/>
            <person name="Abou-Mansour E."/>
            <person name="Xu J."/>
            <person name="Rey P."/>
            <person name="Bertsch C."/>
            <person name="Rego C."/>
            <person name="Larignon P."/>
            <person name="Fontaine F."/>
            <person name="Lebrun M.-H."/>
        </authorList>
    </citation>
    <scope>NUCLEOTIDE SEQUENCE [LARGE SCALE GENOMIC DNA]</scope>
    <source>
        <strain evidence="1 2">F98.1</strain>
    </source>
</reference>
<name>A0A1S8B8D9_9PEZI</name>
<accession>A0A1S8B8D9</accession>
<feature type="non-terminal residue" evidence="1">
    <location>
        <position position="1"/>
    </location>
</feature>
<gene>
    <name evidence="1" type="ORF">BK809_0005223</name>
</gene>
<evidence type="ECO:0000313" key="1">
    <source>
        <dbReference type="EMBL" id="OMP83842.1"/>
    </source>
</evidence>
<dbReference type="EMBL" id="MSZU01000111">
    <property type="protein sequence ID" value="OMP83842.1"/>
    <property type="molecule type" value="Genomic_DNA"/>
</dbReference>
<dbReference type="Proteomes" id="UP000190776">
    <property type="component" value="Unassembled WGS sequence"/>
</dbReference>
<dbReference type="STRING" id="420778.A0A1S8B8D9"/>
<comment type="caution">
    <text evidence="1">The sequence shown here is derived from an EMBL/GenBank/DDBJ whole genome shotgun (WGS) entry which is preliminary data.</text>
</comment>
<dbReference type="SUPFAM" id="SSF143885">
    <property type="entry name" value="RGC domain-like"/>
    <property type="match status" value="1"/>
</dbReference>
<organism evidence="1 2">
    <name type="scientific">Diplodia seriata</name>
    <dbReference type="NCBI Taxonomy" id="420778"/>
    <lineage>
        <taxon>Eukaryota</taxon>
        <taxon>Fungi</taxon>
        <taxon>Dikarya</taxon>
        <taxon>Ascomycota</taxon>
        <taxon>Pezizomycotina</taxon>
        <taxon>Dothideomycetes</taxon>
        <taxon>Dothideomycetes incertae sedis</taxon>
        <taxon>Botryosphaeriales</taxon>
        <taxon>Botryosphaeriaceae</taxon>
        <taxon>Diplodia</taxon>
    </lineage>
</organism>
<proteinExistence type="predicted"/>
<dbReference type="OrthoDB" id="775356at2759"/>